<dbReference type="AlphaFoldDB" id="A0A9D2EMP2"/>
<reference evidence="2" key="2">
    <citation type="submission" date="2021-04" db="EMBL/GenBank/DDBJ databases">
        <authorList>
            <person name="Gilroy R."/>
        </authorList>
    </citation>
    <scope>NUCLEOTIDE SEQUENCE</scope>
    <source>
        <strain evidence="2">CHK179-28034</strain>
    </source>
</reference>
<proteinExistence type="predicted"/>
<name>A0A9D2EMP2_9FIRM</name>
<evidence type="ECO:0000259" key="1">
    <source>
        <dbReference type="Pfam" id="PF09413"/>
    </source>
</evidence>
<dbReference type="Pfam" id="PF09413">
    <property type="entry name" value="DUF2007"/>
    <property type="match status" value="1"/>
</dbReference>
<evidence type="ECO:0000313" key="2">
    <source>
        <dbReference type="EMBL" id="HIZ40156.1"/>
    </source>
</evidence>
<dbReference type="InterPro" id="IPR011322">
    <property type="entry name" value="N-reg_PII-like_a/b"/>
</dbReference>
<dbReference type="Gene3D" id="3.30.70.1530">
    <property type="entry name" value="Hypothetical protein rpa1041"/>
    <property type="match status" value="1"/>
</dbReference>
<accession>A0A9D2EMP2</accession>
<dbReference type="EMBL" id="DXBR01000086">
    <property type="protein sequence ID" value="HIZ40156.1"/>
    <property type="molecule type" value="Genomic_DNA"/>
</dbReference>
<evidence type="ECO:0000313" key="3">
    <source>
        <dbReference type="Proteomes" id="UP000824049"/>
    </source>
</evidence>
<protein>
    <submittedName>
        <fullName evidence="2">DUF2007 domain-containing protein</fullName>
    </submittedName>
</protein>
<organism evidence="2 3">
    <name type="scientific">Candidatus Anaerobutyricum stercoris</name>
    <dbReference type="NCBI Taxonomy" id="2838457"/>
    <lineage>
        <taxon>Bacteria</taxon>
        <taxon>Bacillati</taxon>
        <taxon>Bacillota</taxon>
        <taxon>Clostridia</taxon>
        <taxon>Lachnospirales</taxon>
        <taxon>Lachnospiraceae</taxon>
        <taxon>Anaerobutyricum</taxon>
    </lineage>
</organism>
<dbReference type="InterPro" id="IPR018551">
    <property type="entry name" value="DUF2007"/>
</dbReference>
<dbReference type="SUPFAM" id="SSF54913">
    <property type="entry name" value="GlnB-like"/>
    <property type="match status" value="1"/>
</dbReference>
<sequence length="81" mass="9141">MMKEHEAVKIFTTVDNLQAEMILASLKEHNIPAYKKDLGNAGFLNMYTGNSRFGEEIYVADVNVEKARRVLEGIGLLPEEE</sequence>
<gene>
    <name evidence="2" type="ORF">H9968_09590</name>
</gene>
<feature type="domain" description="DUF2007" evidence="1">
    <location>
        <begin position="8"/>
        <end position="73"/>
    </location>
</feature>
<reference evidence="2" key="1">
    <citation type="journal article" date="2021" name="PeerJ">
        <title>Extensive microbial diversity within the chicken gut microbiome revealed by metagenomics and culture.</title>
        <authorList>
            <person name="Gilroy R."/>
            <person name="Ravi A."/>
            <person name="Getino M."/>
            <person name="Pursley I."/>
            <person name="Horton D.L."/>
            <person name="Alikhan N.F."/>
            <person name="Baker D."/>
            <person name="Gharbi K."/>
            <person name="Hall N."/>
            <person name="Watson M."/>
            <person name="Adriaenssens E.M."/>
            <person name="Foster-Nyarko E."/>
            <person name="Jarju S."/>
            <person name="Secka A."/>
            <person name="Antonio M."/>
            <person name="Oren A."/>
            <person name="Chaudhuri R.R."/>
            <person name="La Ragione R."/>
            <person name="Hildebrand F."/>
            <person name="Pallen M.J."/>
        </authorList>
    </citation>
    <scope>NUCLEOTIDE SEQUENCE</scope>
    <source>
        <strain evidence="2">CHK179-28034</strain>
    </source>
</reference>
<dbReference type="Proteomes" id="UP000824049">
    <property type="component" value="Unassembled WGS sequence"/>
</dbReference>
<comment type="caution">
    <text evidence="2">The sequence shown here is derived from an EMBL/GenBank/DDBJ whole genome shotgun (WGS) entry which is preliminary data.</text>
</comment>